<dbReference type="GeneID" id="20831991"/>
<sequence>MASTEAIFTFSNVPALTETVNGRSDTTGTSIWKPAPVSGGWWYIFPASCSWSRGRSPMYRQGT</sequence>
<gene>
    <name evidence="1" type="ORF">NEUTE1DRAFT_99933</name>
</gene>
<dbReference type="EMBL" id="GL891303">
    <property type="protein sequence ID" value="EGO59777.1"/>
    <property type="molecule type" value="Genomic_DNA"/>
</dbReference>
<accession>F8MIC3</accession>
<dbReference type="VEuPathDB" id="FungiDB:NEUTE1DRAFT_99933"/>
<name>F8MIC3_NEUT8</name>
<evidence type="ECO:0000313" key="2">
    <source>
        <dbReference type="Proteomes" id="UP000008065"/>
    </source>
</evidence>
<evidence type="ECO:0000313" key="1">
    <source>
        <dbReference type="EMBL" id="EGO59777.1"/>
    </source>
</evidence>
<organism evidence="1 2">
    <name type="scientific">Neurospora tetrasperma (strain FGSC 2508 / ATCC MYA-4615 / P0657)</name>
    <dbReference type="NCBI Taxonomy" id="510951"/>
    <lineage>
        <taxon>Eukaryota</taxon>
        <taxon>Fungi</taxon>
        <taxon>Dikarya</taxon>
        <taxon>Ascomycota</taxon>
        <taxon>Pezizomycotina</taxon>
        <taxon>Sordariomycetes</taxon>
        <taxon>Sordariomycetidae</taxon>
        <taxon>Sordariales</taxon>
        <taxon>Sordariaceae</taxon>
        <taxon>Neurospora</taxon>
    </lineage>
</organism>
<protein>
    <submittedName>
        <fullName evidence="1">Uncharacterized protein</fullName>
    </submittedName>
</protein>
<dbReference type="RefSeq" id="XP_009849981.1">
    <property type="nucleotide sequence ID" value="XM_009851679.1"/>
</dbReference>
<proteinExistence type="predicted"/>
<dbReference type="AlphaFoldDB" id="F8MIC3"/>
<keyword evidence="2" id="KW-1185">Reference proteome</keyword>
<dbReference type="Proteomes" id="UP000008065">
    <property type="component" value="Unassembled WGS sequence"/>
</dbReference>
<dbReference type="KEGG" id="nte:NEUTE1DRAFT99933"/>
<reference evidence="2" key="1">
    <citation type="journal article" date="2011" name="Genetics">
        <title>Massive changes in genome architecture accompany the transition to self-fertility in the filamentous fungus Neurospora tetrasperma.</title>
        <authorList>
            <person name="Ellison C.E."/>
            <person name="Stajich J.E."/>
            <person name="Jacobson D.J."/>
            <person name="Natvig D.O."/>
            <person name="Lapidus A."/>
            <person name="Foster B."/>
            <person name="Aerts A."/>
            <person name="Riley R."/>
            <person name="Lindquist E.A."/>
            <person name="Grigoriev I.V."/>
            <person name="Taylor J.W."/>
        </authorList>
    </citation>
    <scope>NUCLEOTIDE SEQUENCE [LARGE SCALE GENOMIC DNA]</scope>
    <source>
        <strain evidence="2">FGSC 2508 / P0657</strain>
    </source>
</reference>
<dbReference type="HOGENOM" id="CLU_2886333_0_0_1"/>